<proteinExistence type="predicted"/>
<reference evidence="2 3" key="1">
    <citation type="submission" date="2022-03" db="EMBL/GenBank/DDBJ databases">
        <authorList>
            <person name="Macdonald S."/>
            <person name="Ahmed S."/>
            <person name="Newling K."/>
        </authorList>
    </citation>
    <scope>NUCLEOTIDE SEQUENCE [LARGE SCALE GENOMIC DNA]</scope>
</reference>
<feature type="compositionally biased region" description="Polar residues" evidence="1">
    <location>
        <begin position="14"/>
        <end position="28"/>
    </location>
</feature>
<dbReference type="AlphaFoldDB" id="A0ABC8KWL5"/>
<dbReference type="Proteomes" id="UP001642260">
    <property type="component" value="Unassembled WGS sequence"/>
</dbReference>
<protein>
    <recommendedName>
        <fullName evidence="4">Aminotransferase-like plant mobile domain-containing protein</fullName>
    </recommendedName>
</protein>
<name>A0ABC8KWL5_ERUVS</name>
<evidence type="ECO:0000313" key="3">
    <source>
        <dbReference type="Proteomes" id="UP001642260"/>
    </source>
</evidence>
<gene>
    <name evidence="2" type="ORF">ERUC_LOCUS26069</name>
</gene>
<evidence type="ECO:0008006" key="4">
    <source>
        <dbReference type="Google" id="ProtNLM"/>
    </source>
</evidence>
<feature type="region of interest" description="Disordered" evidence="1">
    <location>
        <begin position="1"/>
        <end position="36"/>
    </location>
</feature>
<comment type="caution">
    <text evidence="2">The sequence shown here is derived from an EMBL/GenBank/DDBJ whole genome shotgun (WGS) entry which is preliminary data.</text>
</comment>
<keyword evidence="3" id="KW-1185">Reference proteome</keyword>
<accession>A0ABC8KWL5</accession>
<dbReference type="EMBL" id="CAKOAT010285154">
    <property type="protein sequence ID" value="CAH8360313.1"/>
    <property type="molecule type" value="Genomic_DNA"/>
</dbReference>
<evidence type="ECO:0000256" key="1">
    <source>
        <dbReference type="SAM" id="MobiDB-lite"/>
    </source>
</evidence>
<sequence length="207" mass="23770">MDIGIGTQGLEDLSQASNVPGFDPSQTTKDNEPCDWWTPMSTVRKIKLEPVENKAPPPTKWTKWQRKLELSDSPMPSDGSPQSSLYWFNEESWDRFTEWSMNPTTLKIGPTAFNMTVATRVIGPEKWLGNEEMDAFMYIWRVKNSLRHWAPDRVAFMPAFFAFKLRTDTSALQLTEEENFHLMGGLIEYGESMLIVSTFLCLSEVFI</sequence>
<evidence type="ECO:0000313" key="2">
    <source>
        <dbReference type="EMBL" id="CAH8360313.1"/>
    </source>
</evidence>
<organism evidence="2 3">
    <name type="scientific">Eruca vesicaria subsp. sativa</name>
    <name type="common">Garden rocket</name>
    <name type="synonym">Eruca sativa</name>
    <dbReference type="NCBI Taxonomy" id="29727"/>
    <lineage>
        <taxon>Eukaryota</taxon>
        <taxon>Viridiplantae</taxon>
        <taxon>Streptophyta</taxon>
        <taxon>Embryophyta</taxon>
        <taxon>Tracheophyta</taxon>
        <taxon>Spermatophyta</taxon>
        <taxon>Magnoliopsida</taxon>
        <taxon>eudicotyledons</taxon>
        <taxon>Gunneridae</taxon>
        <taxon>Pentapetalae</taxon>
        <taxon>rosids</taxon>
        <taxon>malvids</taxon>
        <taxon>Brassicales</taxon>
        <taxon>Brassicaceae</taxon>
        <taxon>Brassiceae</taxon>
        <taxon>Eruca</taxon>
    </lineage>
</organism>